<protein>
    <submittedName>
        <fullName evidence="2">Uncharacterized protein</fullName>
    </submittedName>
</protein>
<feature type="region of interest" description="Disordered" evidence="1">
    <location>
        <begin position="1"/>
        <end position="61"/>
    </location>
</feature>
<evidence type="ECO:0000256" key="1">
    <source>
        <dbReference type="SAM" id="MobiDB-lite"/>
    </source>
</evidence>
<dbReference type="GeneID" id="37876401"/>
<feature type="compositionally biased region" description="Acidic residues" evidence="1">
    <location>
        <begin position="1"/>
        <end position="21"/>
    </location>
</feature>
<dbReference type="OrthoDB" id="195084at2157"/>
<dbReference type="RefSeq" id="WP_119813621.1">
    <property type="nucleotide sequence ID" value="NZ_CP025066.1"/>
</dbReference>
<reference evidence="3" key="1">
    <citation type="submission" date="2017-11" db="EMBL/GenBank/DDBJ databases">
        <title>Phenotypic and genomic properties of facultatively anaerobic sulfur-reducing natronoarchaea from hypersaline soda lakes.</title>
        <authorList>
            <person name="Sorokin D.Y."/>
            <person name="Kublanov I.V."/>
            <person name="Roman P."/>
            <person name="Sinninghe Damste J.S."/>
            <person name="Golyshin P.N."/>
            <person name="Rojo D."/>
            <person name="Ciordia S."/>
            <person name="Mena M.D.C."/>
            <person name="Ferrer M."/>
            <person name="Messina E."/>
            <person name="Smedile F."/>
            <person name="La Spada G."/>
            <person name="La Cono V."/>
            <person name="Yakimov M.M."/>
        </authorList>
    </citation>
    <scope>NUCLEOTIDE SEQUENCE [LARGE SCALE GENOMIC DNA]</scope>
    <source>
        <strain evidence="3">AArc-Sl</strain>
    </source>
</reference>
<dbReference type="AlphaFoldDB" id="A0A343TF51"/>
<sequence>MSDEESEEPEEPTVELGEGPDVEGAPLSRVASRLTWPQTKSDVEAQEGDAEIRTPDGPTSLSELLEDVDETYFDSRQAFVAEIEAAAGRGPVATE</sequence>
<dbReference type="Proteomes" id="UP000263012">
    <property type="component" value="Chromosome"/>
</dbReference>
<organism evidence="2 3">
    <name type="scientific">Halalkaliarchaeum desulfuricum</name>
    <dbReference type="NCBI Taxonomy" id="2055893"/>
    <lineage>
        <taxon>Archaea</taxon>
        <taxon>Methanobacteriati</taxon>
        <taxon>Methanobacteriota</taxon>
        <taxon>Stenosarchaea group</taxon>
        <taxon>Halobacteria</taxon>
        <taxon>Halobacteriales</taxon>
        <taxon>Haloferacaceae</taxon>
        <taxon>Halalkaliarchaeum</taxon>
    </lineage>
</organism>
<proteinExistence type="predicted"/>
<dbReference type="InterPro" id="IPR043899">
    <property type="entry name" value="DUF5789"/>
</dbReference>
<evidence type="ECO:0000313" key="2">
    <source>
        <dbReference type="EMBL" id="AUX07723.1"/>
    </source>
</evidence>
<dbReference type="Pfam" id="PF19102">
    <property type="entry name" value="DUF5789"/>
    <property type="match status" value="1"/>
</dbReference>
<keyword evidence="3" id="KW-1185">Reference proteome</keyword>
<evidence type="ECO:0000313" key="3">
    <source>
        <dbReference type="Proteomes" id="UP000263012"/>
    </source>
</evidence>
<dbReference type="EMBL" id="CP025066">
    <property type="protein sequence ID" value="AUX07723.1"/>
    <property type="molecule type" value="Genomic_DNA"/>
</dbReference>
<accession>A0A343TF51</accession>
<dbReference type="KEGG" id="hdf:AArcSl_0065"/>
<gene>
    <name evidence="2" type="ORF">AArcSl_0065</name>
</gene>
<name>A0A343TF51_9EURY</name>